<dbReference type="PANTHER" id="PTHR33695:SF1">
    <property type="entry name" value="LIPOPROTEIN SIGNAL PEPTIDASE"/>
    <property type="match status" value="1"/>
</dbReference>
<evidence type="ECO:0000256" key="5">
    <source>
        <dbReference type="ARBA" id="ARBA00022750"/>
    </source>
</evidence>
<protein>
    <recommendedName>
        <fullName evidence="9">Lipoprotein signal peptidase</fullName>
        <ecNumber evidence="9">3.4.23.36</ecNumber>
    </recommendedName>
    <alternativeName>
        <fullName evidence="9">Prolipoprotein signal peptidase</fullName>
    </alternativeName>
    <alternativeName>
        <fullName evidence="9">Signal peptidase II</fullName>
        <shortName evidence="9">SPase II</shortName>
    </alternativeName>
</protein>
<dbReference type="UniPathway" id="UPA00665"/>
<dbReference type="RefSeq" id="WP_013163404.1">
    <property type="nucleotide sequence ID" value="NC_014216.1"/>
</dbReference>
<dbReference type="InterPro" id="IPR001872">
    <property type="entry name" value="Peptidase_A8"/>
</dbReference>
<organism evidence="12 13">
    <name type="scientific">Desulfurivibrio alkaliphilus (strain DSM 19089 / UNIQEM U267 / AHT2)</name>
    <dbReference type="NCBI Taxonomy" id="589865"/>
    <lineage>
        <taxon>Bacteria</taxon>
        <taxon>Pseudomonadati</taxon>
        <taxon>Thermodesulfobacteriota</taxon>
        <taxon>Desulfobulbia</taxon>
        <taxon>Desulfobulbales</taxon>
        <taxon>Desulfobulbaceae</taxon>
        <taxon>Desulfurivibrio</taxon>
    </lineage>
</organism>
<feature type="transmembrane region" description="Helical" evidence="9">
    <location>
        <begin position="70"/>
        <end position="87"/>
    </location>
</feature>
<dbReference type="EC" id="3.4.23.36" evidence="9"/>
<evidence type="ECO:0000256" key="9">
    <source>
        <dbReference type="HAMAP-Rule" id="MF_00161"/>
    </source>
</evidence>
<dbReference type="HOGENOM" id="CLU_083252_4_0_7"/>
<keyword evidence="7 9" id="KW-1133">Transmembrane helix</keyword>
<feature type="active site" evidence="9">
    <location>
        <position position="123"/>
    </location>
</feature>
<dbReference type="PRINTS" id="PR00781">
    <property type="entry name" value="LIPOSIGPTASE"/>
</dbReference>
<dbReference type="NCBIfam" id="TIGR00077">
    <property type="entry name" value="lspA"/>
    <property type="match status" value="1"/>
</dbReference>
<comment type="caution">
    <text evidence="9">Lacks conserved residue(s) required for the propagation of feature annotation.</text>
</comment>
<sequence length="169" mass="19224">MSGRRHHGGPLTVLVLLLAVDQLSKLWVRAELALYESRQIIPGFFDLVHYTNPGIAFGLLADGDPGWRRFFFIGATVLALILLAVLYRHVRYQGRLYLYALALITSGALGNLLDRIRLGEVTDFLDFYWRDYHWPAFNIADSAITVGVLLFFVATWRHPPEEPQVDKVV</sequence>
<keyword evidence="12" id="KW-0449">Lipoprotein</keyword>
<dbReference type="OrthoDB" id="9810259at2"/>
<evidence type="ECO:0000256" key="10">
    <source>
        <dbReference type="RuleBase" id="RU000594"/>
    </source>
</evidence>
<comment type="subcellular location">
    <subcellularLocation>
        <location evidence="9">Cell inner membrane</location>
        <topology evidence="9">Multi-pass membrane protein</topology>
    </subcellularLocation>
</comment>
<dbReference type="eggNOG" id="COG0597">
    <property type="taxonomic scope" value="Bacteria"/>
</dbReference>
<gene>
    <name evidence="9" type="primary">lspA</name>
    <name evidence="12" type="ordered locus">DaAHT2_1177</name>
</gene>
<comment type="similarity">
    <text evidence="1 9 11">Belongs to the peptidase A8 family.</text>
</comment>
<evidence type="ECO:0000256" key="11">
    <source>
        <dbReference type="RuleBase" id="RU004181"/>
    </source>
</evidence>
<dbReference type="PROSITE" id="PS00855">
    <property type="entry name" value="SPASE_II"/>
    <property type="match status" value="1"/>
</dbReference>
<dbReference type="AlphaFoldDB" id="D6Z2V0"/>
<evidence type="ECO:0000256" key="2">
    <source>
        <dbReference type="ARBA" id="ARBA00022475"/>
    </source>
</evidence>
<feature type="transmembrane region" description="Helical" evidence="9">
    <location>
        <begin position="133"/>
        <end position="154"/>
    </location>
</feature>
<evidence type="ECO:0000256" key="3">
    <source>
        <dbReference type="ARBA" id="ARBA00022670"/>
    </source>
</evidence>
<evidence type="ECO:0000313" key="13">
    <source>
        <dbReference type="Proteomes" id="UP000001508"/>
    </source>
</evidence>
<keyword evidence="9" id="KW-0997">Cell inner membrane</keyword>
<evidence type="ECO:0000256" key="1">
    <source>
        <dbReference type="ARBA" id="ARBA00006139"/>
    </source>
</evidence>
<evidence type="ECO:0000256" key="6">
    <source>
        <dbReference type="ARBA" id="ARBA00022801"/>
    </source>
</evidence>
<evidence type="ECO:0000256" key="8">
    <source>
        <dbReference type="ARBA" id="ARBA00023136"/>
    </source>
</evidence>
<dbReference type="HAMAP" id="MF_00161">
    <property type="entry name" value="LspA"/>
    <property type="match status" value="1"/>
</dbReference>
<keyword evidence="2 9" id="KW-1003">Cell membrane</keyword>
<feature type="active site" evidence="9">
    <location>
        <position position="141"/>
    </location>
</feature>
<dbReference type="EMBL" id="CP001940">
    <property type="protein sequence ID" value="ADH85875.1"/>
    <property type="molecule type" value="Genomic_DNA"/>
</dbReference>
<dbReference type="Proteomes" id="UP000001508">
    <property type="component" value="Chromosome"/>
</dbReference>
<reference evidence="13" key="1">
    <citation type="submission" date="2010-02" db="EMBL/GenBank/DDBJ databases">
        <title>Complete sequence of Desulfurivibrio alkaliphilus AHT2.</title>
        <authorList>
            <consortium name="US DOE Joint Genome Institute"/>
            <person name="Pitluck S."/>
            <person name="Chertkov O."/>
            <person name="Detter J.C."/>
            <person name="Han C."/>
            <person name="Tapia R."/>
            <person name="Larimer F."/>
            <person name="Land M."/>
            <person name="Hauser L."/>
            <person name="Kyrpides N."/>
            <person name="Mikhailova N."/>
            <person name="Sorokin D.Y."/>
            <person name="Muyzer G."/>
            <person name="Woyke T."/>
        </authorList>
    </citation>
    <scope>NUCLEOTIDE SEQUENCE [LARGE SCALE GENOMIC DNA]</scope>
    <source>
        <strain evidence="13">DSM 19089 / UNIQEM U267 / AHT2</strain>
    </source>
</reference>
<evidence type="ECO:0000313" key="12">
    <source>
        <dbReference type="EMBL" id="ADH85875.1"/>
    </source>
</evidence>
<keyword evidence="13" id="KW-1185">Reference proteome</keyword>
<keyword evidence="8 9" id="KW-0472">Membrane</keyword>
<dbReference type="PANTHER" id="PTHR33695">
    <property type="entry name" value="LIPOPROTEIN SIGNAL PEPTIDASE"/>
    <property type="match status" value="1"/>
</dbReference>
<name>D6Z2V0_DESAT</name>
<accession>D6Z2V0</accession>
<comment type="pathway">
    <text evidence="9">Protein modification; lipoprotein biosynthesis (signal peptide cleavage).</text>
</comment>
<dbReference type="KEGG" id="dak:DaAHT2_1177"/>
<dbReference type="Pfam" id="PF01252">
    <property type="entry name" value="Peptidase_A8"/>
    <property type="match status" value="1"/>
</dbReference>
<evidence type="ECO:0000256" key="4">
    <source>
        <dbReference type="ARBA" id="ARBA00022692"/>
    </source>
</evidence>
<feature type="transmembrane region" description="Helical" evidence="9">
    <location>
        <begin position="96"/>
        <end position="113"/>
    </location>
</feature>
<proteinExistence type="inferred from homology"/>
<dbReference type="InParanoid" id="D6Z2V0"/>
<evidence type="ECO:0000256" key="7">
    <source>
        <dbReference type="ARBA" id="ARBA00022989"/>
    </source>
</evidence>
<keyword evidence="5 9" id="KW-0064">Aspartyl protease</keyword>
<dbReference type="GO" id="GO:0006508">
    <property type="term" value="P:proteolysis"/>
    <property type="evidence" value="ECO:0007669"/>
    <property type="project" value="UniProtKB-KW"/>
</dbReference>
<comment type="catalytic activity">
    <reaction evidence="9 10">
        <text>Release of signal peptides from bacterial membrane prolipoproteins. Hydrolyzes -Xaa-Yaa-Zaa-|-(S,diacylglyceryl)Cys-, in which Xaa is hydrophobic (preferably Leu), and Yaa (Ala or Ser) and Zaa (Gly or Ala) have small, neutral side chains.</text>
        <dbReference type="EC" id="3.4.23.36"/>
    </reaction>
</comment>
<keyword evidence="6 9" id="KW-0378">Hydrolase</keyword>
<keyword evidence="4 9" id="KW-0812">Transmembrane</keyword>
<dbReference type="GO" id="GO:0005886">
    <property type="term" value="C:plasma membrane"/>
    <property type="evidence" value="ECO:0007669"/>
    <property type="project" value="UniProtKB-SubCell"/>
</dbReference>
<dbReference type="STRING" id="589865.DaAHT2_1177"/>
<dbReference type="GO" id="GO:0004190">
    <property type="term" value="F:aspartic-type endopeptidase activity"/>
    <property type="evidence" value="ECO:0007669"/>
    <property type="project" value="UniProtKB-UniRule"/>
</dbReference>
<comment type="function">
    <text evidence="9 10">This protein specifically catalyzes the removal of signal peptides from prolipoproteins.</text>
</comment>
<keyword evidence="3 9" id="KW-0645">Protease</keyword>
<dbReference type="FunCoup" id="D6Z2V0">
    <property type="interactions" value="315"/>
</dbReference>